<keyword evidence="11" id="KW-0175">Coiled coil</keyword>
<dbReference type="EMBL" id="JAINUG010000429">
    <property type="protein sequence ID" value="KAJ8371814.1"/>
    <property type="molecule type" value="Genomic_DNA"/>
</dbReference>
<sequence length="775" mass="86150">MGKGGGTFERLLDKATSQLLLETDWESILQICDLIRQGDAQAKYAIGAIKKKLSDKNPHVALYALEVLESVVKNCGQTVHDEVASKQTMEELKDLLKLTEPNVRNKILYLIQAWAHAFRNEPKYKVVQDTYQIMKVEGHAFPEFKESDAMFAAERAPDWVDAEECHRCRVQFGVMTRKHHCRACGQIFCGKCSSKYSTIPKFGIEKEVRVCEPCFEFLNKKAEGKAAPGGPAELPQEYLTSPLSQQSQVVVGGTVPPKRDEAALQEEEELQLAIALSQSEAEEKARMKTSYTLYPKAEPTPVASSAPPVSSLYSSPVNSSAPLAEDVDPELARYLNRTYWEKKQDEVRRSPTPSAPAPVPLAEPMPVSQISQITQISQISQISQVSQPMESQAPAPPVSVVEQQYQNGETEENHDQFLKALQNAVTTFLNRMKSNHMRGRSITNDSAVISLFQSINNMHPQLLDLLNQLDERRLYYEGLQDKLAQVRDARAALNALRDEHREKLRRAAEEAERQRQIQLAQKLEIMRQKKQEYLEMQRQLAIQRLQEQEKERQHRLEQQKHTIQMRAQMPVFSLPYAQMQSLPPSVAGGVVYQPAGPPSYPGTFSPSGSVEGSPMHTVYMNQPGPPPSGPYQAAPVSATDPSMVNAYMYQAAGSPGQPAAPGQAVPTTSPAYSSYQPTPTQGYQSAVSQAQTIPPMSQAAPTNGMAYMGYQPYNMQNMMSAMPGQDPNMPPQQPYLPGQQPIYQQMAPPGGPQQQGQQQPQAPPESSEAQLISFD</sequence>
<keyword evidence="6" id="KW-0597">Phosphoprotein</keyword>
<dbReference type="Pfam" id="PF01363">
    <property type="entry name" value="FYVE"/>
    <property type="match status" value="1"/>
</dbReference>
<proteinExistence type="predicted"/>
<dbReference type="SUPFAM" id="SSF48464">
    <property type="entry name" value="ENTH/VHS domain"/>
    <property type="match status" value="1"/>
</dbReference>
<dbReference type="InterPro" id="IPR013083">
    <property type="entry name" value="Znf_RING/FYVE/PHD"/>
</dbReference>
<keyword evidence="7" id="KW-0479">Metal-binding</keyword>
<dbReference type="SMART" id="SM00064">
    <property type="entry name" value="FYVE"/>
    <property type="match status" value="1"/>
</dbReference>
<dbReference type="CDD" id="cd03569">
    <property type="entry name" value="VHS_Hrs"/>
    <property type="match status" value="1"/>
</dbReference>
<feature type="region of interest" description="Disordered" evidence="12">
    <location>
        <begin position="719"/>
        <end position="775"/>
    </location>
</feature>
<feature type="compositionally biased region" description="Low complexity" evidence="12">
    <location>
        <begin position="654"/>
        <end position="664"/>
    </location>
</feature>
<keyword evidence="16" id="KW-1185">Reference proteome</keyword>
<dbReference type="InterPro" id="IPR024641">
    <property type="entry name" value="HRS_helical"/>
</dbReference>
<dbReference type="FunFam" id="1.20.5.1940:FF:000003">
    <property type="entry name" value="Hepatocyte growth factor-regulated tyrosine kinase substrate"/>
    <property type="match status" value="1"/>
</dbReference>
<dbReference type="GO" id="GO:0032585">
    <property type="term" value="C:multivesicular body membrane"/>
    <property type="evidence" value="ECO:0007669"/>
    <property type="project" value="UniProtKB-SubCell"/>
</dbReference>
<evidence type="ECO:0000259" key="13">
    <source>
        <dbReference type="PROSITE" id="PS50178"/>
    </source>
</evidence>
<dbReference type="Gene3D" id="1.20.5.1940">
    <property type="match status" value="1"/>
</dbReference>
<dbReference type="SMART" id="SM00288">
    <property type="entry name" value="VHS"/>
    <property type="match status" value="1"/>
</dbReference>
<comment type="caution">
    <text evidence="15">The sequence shown here is derived from an EMBL/GenBank/DDBJ whole genome shotgun (WGS) entry which is preliminary data.</text>
</comment>
<dbReference type="Gene3D" id="1.25.40.90">
    <property type="match status" value="1"/>
</dbReference>
<feature type="region of interest" description="Disordered" evidence="12">
    <location>
        <begin position="297"/>
        <end position="324"/>
    </location>
</feature>
<evidence type="ECO:0000256" key="4">
    <source>
        <dbReference type="ARBA" id="ARBA00015450"/>
    </source>
</evidence>
<evidence type="ECO:0000256" key="2">
    <source>
        <dbReference type="ARBA" id="ARBA00004469"/>
    </source>
</evidence>
<evidence type="ECO:0000256" key="9">
    <source>
        <dbReference type="ARBA" id="ARBA00022833"/>
    </source>
</evidence>
<feature type="compositionally biased region" description="Low complexity" evidence="12">
    <location>
        <begin position="299"/>
        <end position="322"/>
    </location>
</feature>
<evidence type="ECO:0000256" key="5">
    <source>
        <dbReference type="ARBA" id="ARBA00022490"/>
    </source>
</evidence>
<dbReference type="PROSITE" id="PS50178">
    <property type="entry name" value="ZF_FYVE"/>
    <property type="match status" value="1"/>
</dbReference>
<feature type="domain" description="VHS" evidence="14">
    <location>
        <begin position="15"/>
        <end position="142"/>
    </location>
</feature>
<evidence type="ECO:0000256" key="8">
    <source>
        <dbReference type="ARBA" id="ARBA00022771"/>
    </source>
</evidence>
<reference evidence="15" key="1">
    <citation type="journal article" date="2023" name="Science">
        <title>Genome structures resolve the early diversification of teleost fishes.</title>
        <authorList>
            <person name="Parey E."/>
            <person name="Louis A."/>
            <person name="Montfort J."/>
            <person name="Bouchez O."/>
            <person name="Roques C."/>
            <person name="Iampietro C."/>
            <person name="Lluch J."/>
            <person name="Castinel A."/>
            <person name="Donnadieu C."/>
            <person name="Desvignes T."/>
            <person name="Floi Bucao C."/>
            <person name="Jouanno E."/>
            <person name="Wen M."/>
            <person name="Mejri S."/>
            <person name="Dirks R."/>
            <person name="Jansen H."/>
            <person name="Henkel C."/>
            <person name="Chen W.J."/>
            <person name="Zahm M."/>
            <person name="Cabau C."/>
            <person name="Klopp C."/>
            <person name="Thompson A.W."/>
            <person name="Robinson-Rechavi M."/>
            <person name="Braasch I."/>
            <person name="Lecointre G."/>
            <person name="Bobe J."/>
            <person name="Postlethwait J.H."/>
            <person name="Berthelot C."/>
            <person name="Roest Crollius H."/>
            <person name="Guiguen Y."/>
        </authorList>
    </citation>
    <scope>NUCLEOTIDE SEQUENCE</scope>
    <source>
        <strain evidence="15">NC1722</strain>
    </source>
</reference>
<dbReference type="GO" id="GO:0032456">
    <property type="term" value="P:endocytic recycling"/>
    <property type="evidence" value="ECO:0007669"/>
    <property type="project" value="TreeGrafter"/>
</dbReference>
<dbReference type="GO" id="GO:0043130">
    <property type="term" value="F:ubiquitin binding"/>
    <property type="evidence" value="ECO:0007669"/>
    <property type="project" value="InterPro"/>
</dbReference>
<dbReference type="InterPro" id="IPR011011">
    <property type="entry name" value="Znf_FYVE_PHD"/>
</dbReference>
<dbReference type="CDD" id="cd15720">
    <property type="entry name" value="FYVE_Hrs"/>
    <property type="match status" value="1"/>
</dbReference>
<dbReference type="PROSITE" id="PS50179">
    <property type="entry name" value="VHS"/>
    <property type="match status" value="1"/>
</dbReference>
<dbReference type="InterPro" id="IPR017073">
    <property type="entry name" value="HGS/VPS27"/>
</dbReference>
<feature type="compositionally biased region" description="Low complexity" evidence="12">
    <location>
        <begin position="735"/>
        <end position="760"/>
    </location>
</feature>
<dbReference type="GO" id="GO:0031623">
    <property type="term" value="P:receptor internalization"/>
    <property type="evidence" value="ECO:0007669"/>
    <property type="project" value="TreeGrafter"/>
</dbReference>
<gene>
    <name evidence="15" type="ORF">AAFF_G00299920</name>
</gene>
<feature type="region of interest" description="Disordered" evidence="12">
    <location>
        <begin position="654"/>
        <end position="683"/>
    </location>
</feature>
<dbReference type="InterPro" id="IPR003903">
    <property type="entry name" value="UIM_dom"/>
</dbReference>
<keyword evidence="9" id="KW-0862">Zinc</keyword>
<dbReference type="PANTHER" id="PTHR46275:SF1">
    <property type="entry name" value="HEPATOCYTE GROWTH FACTOR-REGULATED TYROSINE KINASE SUBSTRATE"/>
    <property type="match status" value="1"/>
</dbReference>
<protein>
    <recommendedName>
        <fullName evidence="4">Hepatocyte growth factor-regulated tyrosine kinase substrate</fullName>
    </recommendedName>
</protein>
<evidence type="ECO:0000313" key="16">
    <source>
        <dbReference type="Proteomes" id="UP001221898"/>
    </source>
</evidence>
<evidence type="ECO:0000256" key="12">
    <source>
        <dbReference type="SAM" id="MobiDB-lite"/>
    </source>
</evidence>
<dbReference type="Pfam" id="PF00790">
    <property type="entry name" value="VHS"/>
    <property type="match status" value="1"/>
</dbReference>
<feature type="coiled-coil region" evidence="11">
    <location>
        <begin position="476"/>
        <end position="562"/>
    </location>
</feature>
<dbReference type="Pfam" id="PF12210">
    <property type="entry name" value="Hrs_helical"/>
    <property type="match status" value="1"/>
</dbReference>
<evidence type="ECO:0000256" key="1">
    <source>
        <dbReference type="ARBA" id="ARBA00004440"/>
    </source>
</evidence>
<name>A0AAD7R8E1_9TELE</name>
<dbReference type="SUPFAM" id="SSF57903">
    <property type="entry name" value="FYVE/PHD zinc finger"/>
    <property type="match status" value="1"/>
</dbReference>
<evidence type="ECO:0000313" key="15">
    <source>
        <dbReference type="EMBL" id="KAJ8371814.1"/>
    </source>
</evidence>
<accession>A0AAD7R8E1</accession>
<evidence type="ECO:0000256" key="11">
    <source>
        <dbReference type="SAM" id="Coils"/>
    </source>
</evidence>
<keyword evidence="8 10" id="KW-0863">Zinc-finger</keyword>
<dbReference type="FunFam" id="1.25.40.90:FF:000014">
    <property type="entry name" value="Hepatocyte growth factor-regulated tyrosine kinase substrate"/>
    <property type="match status" value="1"/>
</dbReference>
<dbReference type="PROSITE" id="PS50330">
    <property type="entry name" value="UIM"/>
    <property type="match status" value="1"/>
</dbReference>
<keyword evidence="5" id="KW-0963">Cytoplasm</keyword>
<dbReference type="InterPro" id="IPR000306">
    <property type="entry name" value="Znf_FYVE"/>
</dbReference>
<evidence type="ECO:0000256" key="7">
    <source>
        <dbReference type="ARBA" id="ARBA00022723"/>
    </source>
</evidence>
<feature type="compositionally biased region" description="Pro residues" evidence="12">
    <location>
        <begin position="353"/>
        <end position="362"/>
    </location>
</feature>
<evidence type="ECO:0000256" key="6">
    <source>
        <dbReference type="ARBA" id="ARBA00022553"/>
    </source>
</evidence>
<dbReference type="PIRSF" id="PIRSF036956">
    <property type="entry name" value="Hrs_Vps27"/>
    <property type="match status" value="1"/>
</dbReference>
<comment type="subcellular location">
    <subcellularLocation>
        <location evidence="3">Cytoplasm</location>
    </subcellularLocation>
    <subcellularLocation>
        <location evidence="2">Early endosome membrane</location>
        <topology evidence="2">Peripheral membrane protein</topology>
        <orientation evidence="2">Cytoplasmic side</orientation>
    </subcellularLocation>
    <subcellularLocation>
        <location evidence="1">Endosome</location>
        <location evidence="1">Multivesicular body membrane</location>
        <topology evidence="1">Peripheral membrane protein</topology>
    </subcellularLocation>
</comment>
<dbReference type="PANTHER" id="PTHR46275">
    <property type="entry name" value="HEPATOCYTE GROWTH FACTOR-REGULATED TYROSINE KINASE SUBSTRATE"/>
    <property type="match status" value="1"/>
</dbReference>
<feature type="region of interest" description="Disordered" evidence="12">
    <location>
        <begin position="343"/>
        <end position="362"/>
    </location>
</feature>
<dbReference type="InterPro" id="IPR017455">
    <property type="entry name" value="Znf_FYVE-rel"/>
</dbReference>
<dbReference type="AlphaFoldDB" id="A0AAD7R8E1"/>
<evidence type="ECO:0000256" key="10">
    <source>
        <dbReference type="PROSITE-ProRule" id="PRU00091"/>
    </source>
</evidence>
<dbReference type="InterPro" id="IPR008942">
    <property type="entry name" value="ENTH_VHS"/>
</dbReference>
<dbReference type="Proteomes" id="UP001221898">
    <property type="component" value="Unassembled WGS sequence"/>
</dbReference>
<evidence type="ECO:0000256" key="3">
    <source>
        <dbReference type="ARBA" id="ARBA00004496"/>
    </source>
</evidence>
<dbReference type="GO" id="GO:0008270">
    <property type="term" value="F:zinc ion binding"/>
    <property type="evidence" value="ECO:0007669"/>
    <property type="project" value="UniProtKB-KW"/>
</dbReference>
<dbReference type="CDD" id="cd21387">
    <property type="entry name" value="GAT_Hrs"/>
    <property type="match status" value="1"/>
</dbReference>
<dbReference type="Gene3D" id="3.30.40.10">
    <property type="entry name" value="Zinc/RING finger domain, C3HC4 (zinc finger)"/>
    <property type="match status" value="1"/>
</dbReference>
<organism evidence="15 16">
    <name type="scientific">Aldrovandia affinis</name>
    <dbReference type="NCBI Taxonomy" id="143900"/>
    <lineage>
        <taxon>Eukaryota</taxon>
        <taxon>Metazoa</taxon>
        <taxon>Chordata</taxon>
        <taxon>Craniata</taxon>
        <taxon>Vertebrata</taxon>
        <taxon>Euteleostomi</taxon>
        <taxon>Actinopterygii</taxon>
        <taxon>Neopterygii</taxon>
        <taxon>Teleostei</taxon>
        <taxon>Notacanthiformes</taxon>
        <taxon>Halosauridae</taxon>
        <taxon>Aldrovandia</taxon>
    </lineage>
</organism>
<feature type="domain" description="FYVE-type" evidence="13">
    <location>
        <begin position="159"/>
        <end position="219"/>
    </location>
</feature>
<dbReference type="GO" id="GO:0035091">
    <property type="term" value="F:phosphatidylinositol binding"/>
    <property type="evidence" value="ECO:0007669"/>
    <property type="project" value="InterPro"/>
</dbReference>
<dbReference type="FunFam" id="3.30.40.10:FF:000028">
    <property type="entry name" value="Putative hepatocyte growth factor-regulated tyrosine kinase substrate"/>
    <property type="match status" value="1"/>
</dbReference>
<feature type="compositionally biased region" description="Polar residues" evidence="12">
    <location>
        <begin position="665"/>
        <end position="683"/>
    </location>
</feature>
<dbReference type="InterPro" id="IPR002014">
    <property type="entry name" value="VHS_dom"/>
</dbReference>
<dbReference type="GO" id="GO:0031901">
    <property type="term" value="C:early endosome membrane"/>
    <property type="evidence" value="ECO:0007669"/>
    <property type="project" value="UniProtKB-SubCell"/>
</dbReference>
<evidence type="ECO:0000259" key="14">
    <source>
        <dbReference type="PROSITE" id="PS50179"/>
    </source>
</evidence>